<sequence>MNSSNVSQTPISSTTVQCPANGVTIEDQIRTVDKVIREFDHSRKSLDSIGRRLDDLHDVIKRYRDFLGYEKSRRDPTLYKTSNADPPSVHNESICGTIGNLTAQLTQEWTEKLRNIHNSLNVATASTTLSQQRPSER</sequence>
<reference evidence="1 2" key="1">
    <citation type="submission" date="2024-08" db="EMBL/GenBank/DDBJ databases">
        <title>Gnathostoma spinigerum genome.</title>
        <authorList>
            <person name="Gonzalez-Bertolin B."/>
            <person name="Monzon S."/>
            <person name="Zaballos A."/>
            <person name="Jimenez P."/>
            <person name="Dekumyoy P."/>
            <person name="Varona S."/>
            <person name="Cuesta I."/>
            <person name="Sumanam S."/>
            <person name="Adisakwattana P."/>
            <person name="Gasser R.B."/>
            <person name="Hernandez-Gonzalez A."/>
            <person name="Young N.D."/>
            <person name="Perteguer M.J."/>
        </authorList>
    </citation>
    <scope>NUCLEOTIDE SEQUENCE [LARGE SCALE GENOMIC DNA]</scope>
    <source>
        <strain evidence="1">AL3</strain>
        <tissue evidence="1">Liver</tissue>
    </source>
</reference>
<protein>
    <submittedName>
        <fullName evidence="1">Uncharacterized protein</fullName>
    </submittedName>
</protein>
<organism evidence="1 2">
    <name type="scientific">Gnathostoma spinigerum</name>
    <dbReference type="NCBI Taxonomy" id="75299"/>
    <lineage>
        <taxon>Eukaryota</taxon>
        <taxon>Metazoa</taxon>
        <taxon>Ecdysozoa</taxon>
        <taxon>Nematoda</taxon>
        <taxon>Chromadorea</taxon>
        <taxon>Rhabditida</taxon>
        <taxon>Spirurina</taxon>
        <taxon>Gnathostomatomorpha</taxon>
        <taxon>Gnathostomatoidea</taxon>
        <taxon>Gnathostomatidae</taxon>
        <taxon>Gnathostoma</taxon>
    </lineage>
</organism>
<evidence type="ECO:0000313" key="2">
    <source>
        <dbReference type="Proteomes" id="UP001608902"/>
    </source>
</evidence>
<proteinExistence type="predicted"/>
<dbReference type="AlphaFoldDB" id="A0ABD6EUY3"/>
<keyword evidence="2" id="KW-1185">Reference proteome</keyword>
<name>A0ABD6EUY3_9BILA</name>
<dbReference type="Proteomes" id="UP001608902">
    <property type="component" value="Unassembled WGS sequence"/>
</dbReference>
<dbReference type="EMBL" id="JBGFUD010006894">
    <property type="protein sequence ID" value="MFH4981266.1"/>
    <property type="molecule type" value="Genomic_DNA"/>
</dbReference>
<gene>
    <name evidence="1" type="ORF">AB6A40_007975</name>
</gene>
<comment type="caution">
    <text evidence="1">The sequence shown here is derived from an EMBL/GenBank/DDBJ whole genome shotgun (WGS) entry which is preliminary data.</text>
</comment>
<evidence type="ECO:0000313" key="1">
    <source>
        <dbReference type="EMBL" id="MFH4981266.1"/>
    </source>
</evidence>
<accession>A0ABD6EUY3</accession>